<dbReference type="InterPro" id="IPR013783">
    <property type="entry name" value="Ig-like_fold"/>
</dbReference>
<dbReference type="Pfam" id="PF07654">
    <property type="entry name" value="C1-set"/>
    <property type="match status" value="1"/>
</dbReference>
<evidence type="ECO:0000256" key="1">
    <source>
        <dbReference type="ARBA" id="ARBA00023319"/>
    </source>
</evidence>
<dbReference type="InterPro" id="IPR050380">
    <property type="entry name" value="Immune_Resp_Modulators"/>
</dbReference>
<dbReference type="PROSITE" id="PS50835">
    <property type="entry name" value="IG_LIKE"/>
    <property type="match status" value="1"/>
</dbReference>
<dbReference type="InterPro" id="IPR003597">
    <property type="entry name" value="Ig_C1-set"/>
</dbReference>
<dbReference type="AlphaFoldDB" id="A0AAZ3RXY9"/>
<evidence type="ECO:0000313" key="4">
    <source>
        <dbReference type="Proteomes" id="UP000694402"/>
    </source>
</evidence>
<proteinExistence type="predicted"/>
<dbReference type="Proteomes" id="UP000694402">
    <property type="component" value="Unassembled WGS sequence"/>
</dbReference>
<keyword evidence="4" id="KW-1185">Reference proteome</keyword>
<name>A0AAZ3RXY9_ONCTS</name>
<reference evidence="4" key="1">
    <citation type="journal article" date="2018" name="PLoS ONE">
        <title>Chinook salmon (Oncorhynchus tshawytscha) genome and transcriptome.</title>
        <authorList>
            <person name="Christensen K.A."/>
            <person name="Leong J.S."/>
            <person name="Sakhrani D."/>
            <person name="Biagi C.A."/>
            <person name="Minkley D.R."/>
            <person name="Withler R.E."/>
            <person name="Rondeau E.B."/>
            <person name="Koop B.F."/>
            <person name="Devlin R.H."/>
        </authorList>
    </citation>
    <scope>NUCLEOTIDE SEQUENCE [LARGE SCALE GENOMIC DNA]</scope>
</reference>
<feature type="domain" description="Ig-like" evidence="2">
    <location>
        <begin position="73"/>
        <end position="163"/>
    </location>
</feature>
<dbReference type="InterPro" id="IPR007110">
    <property type="entry name" value="Ig-like_dom"/>
</dbReference>
<evidence type="ECO:0000259" key="2">
    <source>
        <dbReference type="PROSITE" id="PS50835"/>
    </source>
</evidence>
<keyword evidence="1" id="KW-0393">Immunoglobulin domain</keyword>
<dbReference type="Gene3D" id="2.60.40.10">
    <property type="entry name" value="Immunoglobulins"/>
    <property type="match status" value="1"/>
</dbReference>
<dbReference type="GeneTree" id="ENSGT01030000234589"/>
<protein>
    <recommendedName>
        <fullName evidence="2">Ig-like domain-containing protein</fullName>
    </recommendedName>
</protein>
<organism evidence="3 4">
    <name type="scientific">Oncorhynchus tshawytscha</name>
    <name type="common">Chinook salmon</name>
    <name type="synonym">Salmo tshawytscha</name>
    <dbReference type="NCBI Taxonomy" id="74940"/>
    <lineage>
        <taxon>Eukaryota</taxon>
        <taxon>Metazoa</taxon>
        <taxon>Chordata</taxon>
        <taxon>Craniata</taxon>
        <taxon>Vertebrata</taxon>
        <taxon>Euteleostomi</taxon>
        <taxon>Actinopterygii</taxon>
        <taxon>Neopterygii</taxon>
        <taxon>Teleostei</taxon>
        <taxon>Protacanthopterygii</taxon>
        <taxon>Salmoniformes</taxon>
        <taxon>Salmonidae</taxon>
        <taxon>Salmoninae</taxon>
        <taxon>Oncorhynchus</taxon>
    </lineage>
</organism>
<reference evidence="3" key="2">
    <citation type="submission" date="2025-08" db="UniProtKB">
        <authorList>
            <consortium name="Ensembl"/>
        </authorList>
    </citation>
    <scope>IDENTIFICATION</scope>
</reference>
<dbReference type="InterPro" id="IPR036179">
    <property type="entry name" value="Ig-like_dom_sf"/>
</dbReference>
<dbReference type="PANTHER" id="PTHR23411">
    <property type="entry name" value="TAPASIN"/>
    <property type="match status" value="1"/>
</dbReference>
<evidence type="ECO:0000313" key="3">
    <source>
        <dbReference type="Ensembl" id="ENSOTSP00005146028.1"/>
    </source>
</evidence>
<sequence>MCKHIFCSTVSVCQSLPTFPIGERRMAVSGIILCSLFCCSYVDLMKFPRQSVSLWWTFGGGTKLIVALGVVRPPLTVLLPSSEEQDQGNVALVCLTNRGFPEGWKLGWRLGAGGPLQGSQSLEVLEKDGHYSWSSSLTLTTDQWRKAGSVTCEASLKDQTPVTHTLEPHHCSQ</sequence>
<dbReference type="Ensembl" id="ENSOTST00005122658.1">
    <property type="protein sequence ID" value="ENSOTSP00005146028.1"/>
    <property type="gene ID" value="ENSOTSG00005078965.1"/>
</dbReference>
<accession>A0AAZ3RXY9</accession>
<dbReference type="SUPFAM" id="SSF48726">
    <property type="entry name" value="Immunoglobulin"/>
    <property type="match status" value="1"/>
</dbReference>
<reference evidence="3" key="3">
    <citation type="submission" date="2025-09" db="UniProtKB">
        <authorList>
            <consortium name="Ensembl"/>
        </authorList>
    </citation>
    <scope>IDENTIFICATION</scope>
</reference>